<protein>
    <submittedName>
        <fullName evidence="1">Uncharacterized protein</fullName>
    </submittedName>
</protein>
<dbReference type="AlphaFoldDB" id="A0A8S9P718"/>
<evidence type="ECO:0000313" key="1">
    <source>
        <dbReference type="EMBL" id="KAF3509122.1"/>
    </source>
</evidence>
<comment type="caution">
    <text evidence="1">The sequence shown here is derived from an EMBL/GenBank/DDBJ whole genome shotgun (WGS) entry which is preliminary data.</text>
</comment>
<evidence type="ECO:0000313" key="2">
    <source>
        <dbReference type="Proteomes" id="UP000712600"/>
    </source>
</evidence>
<dbReference type="EMBL" id="QGKX02001521">
    <property type="protein sequence ID" value="KAF3509122.1"/>
    <property type="molecule type" value="Genomic_DNA"/>
</dbReference>
<dbReference type="Proteomes" id="UP000712600">
    <property type="component" value="Unassembled WGS sequence"/>
</dbReference>
<name>A0A8S9P718_BRACR</name>
<reference evidence="1" key="1">
    <citation type="submission" date="2019-12" db="EMBL/GenBank/DDBJ databases">
        <title>Genome sequencing and annotation of Brassica cretica.</title>
        <authorList>
            <person name="Studholme D.J."/>
            <person name="Sarris P."/>
        </authorList>
    </citation>
    <scope>NUCLEOTIDE SEQUENCE</scope>
    <source>
        <strain evidence="1">PFS-109/04</strain>
        <tissue evidence="1">Leaf</tissue>
    </source>
</reference>
<gene>
    <name evidence="1" type="ORF">F2Q69_00002768</name>
</gene>
<accession>A0A8S9P718</accession>
<proteinExistence type="predicted"/>
<sequence>MTTDPSNGTDEIAPTNHLAIPVSSIFTRVFNDGSNIPRTPTTPLSNQSCKSGLTILKPGDSGNLRKRSRSVLHDITNIPLEQSSGTNAMNKRARVAVDNIITRASVQMSNVCNGSSSHQQNPLDGQTTERGENQMKITIVQWKITTLSVAPLKIQILSLSLIMRLKMILVTMQRRLTQNASIQF</sequence>
<organism evidence="1 2">
    <name type="scientific">Brassica cretica</name>
    <name type="common">Mustard</name>
    <dbReference type="NCBI Taxonomy" id="69181"/>
    <lineage>
        <taxon>Eukaryota</taxon>
        <taxon>Viridiplantae</taxon>
        <taxon>Streptophyta</taxon>
        <taxon>Embryophyta</taxon>
        <taxon>Tracheophyta</taxon>
        <taxon>Spermatophyta</taxon>
        <taxon>Magnoliopsida</taxon>
        <taxon>eudicotyledons</taxon>
        <taxon>Gunneridae</taxon>
        <taxon>Pentapetalae</taxon>
        <taxon>rosids</taxon>
        <taxon>malvids</taxon>
        <taxon>Brassicales</taxon>
        <taxon>Brassicaceae</taxon>
        <taxon>Brassiceae</taxon>
        <taxon>Brassica</taxon>
    </lineage>
</organism>